<name>A0A8B6HEL0_MYTGA</name>
<dbReference type="AlphaFoldDB" id="A0A8B6HEL0"/>
<dbReference type="PROSITE" id="PS50950">
    <property type="entry name" value="ZF_THAP"/>
    <property type="match status" value="1"/>
</dbReference>
<comment type="caution">
    <text evidence="7">The sequence shown here is derived from an EMBL/GenBank/DDBJ whole genome shotgun (WGS) entry which is preliminary data.</text>
</comment>
<dbReference type="SUPFAM" id="SSF57716">
    <property type="entry name" value="Glucocorticoid receptor-like (DNA-binding domain)"/>
    <property type="match status" value="1"/>
</dbReference>
<keyword evidence="4 5" id="KW-0238">DNA-binding</keyword>
<keyword evidence="1" id="KW-0479">Metal-binding</keyword>
<reference evidence="7" key="1">
    <citation type="submission" date="2018-11" db="EMBL/GenBank/DDBJ databases">
        <authorList>
            <person name="Alioto T."/>
            <person name="Alioto T."/>
        </authorList>
    </citation>
    <scope>NUCLEOTIDE SEQUENCE</scope>
</reference>
<evidence type="ECO:0000313" key="7">
    <source>
        <dbReference type="EMBL" id="VDI78361.1"/>
    </source>
</evidence>
<keyword evidence="8" id="KW-1185">Reference proteome</keyword>
<dbReference type="Proteomes" id="UP000596742">
    <property type="component" value="Unassembled WGS sequence"/>
</dbReference>
<dbReference type="InterPro" id="IPR027805">
    <property type="entry name" value="Transposase_HTH_dom"/>
</dbReference>
<evidence type="ECO:0000256" key="2">
    <source>
        <dbReference type="ARBA" id="ARBA00022771"/>
    </source>
</evidence>
<dbReference type="GO" id="GO:0008270">
    <property type="term" value="F:zinc ion binding"/>
    <property type="evidence" value="ECO:0007669"/>
    <property type="project" value="UniProtKB-KW"/>
</dbReference>
<keyword evidence="2 5" id="KW-0863">Zinc-finger</keyword>
<evidence type="ECO:0000259" key="6">
    <source>
        <dbReference type="PROSITE" id="PS50950"/>
    </source>
</evidence>
<protein>
    <recommendedName>
        <fullName evidence="6">THAP-type domain-containing protein</fullName>
    </recommendedName>
</protein>
<sequence>MEGVEFIRFPKPWRDRDKCTRWINACRREGFTTERVKKDTYICSKHFVGEKGPTHADPDPIPATTTPSDKLHKQKKHIGLDLEVRIENSVLKNQNALLQSEIELLQCTLKEQEGCAKTSENETVVKYINMYLDVNAVKDDITKLKFYTGLTVPKFMCLWGYLGPSVNKLVYWNKDCGVPDRSHKKRPGPKQKMTPMNELFMTLIRIRQGLLLEDLSYRFGATDHDVSSITSTADKLTMIQTATHTMETMTKTMTFTVSEAQVSSSKAADKTATYTYTDNQSLGLDDERLAWLYSTSLLSP</sequence>
<dbReference type="Pfam" id="PF05485">
    <property type="entry name" value="THAP"/>
    <property type="match status" value="1"/>
</dbReference>
<evidence type="ECO:0000256" key="3">
    <source>
        <dbReference type="ARBA" id="ARBA00022833"/>
    </source>
</evidence>
<evidence type="ECO:0000313" key="8">
    <source>
        <dbReference type="Proteomes" id="UP000596742"/>
    </source>
</evidence>
<keyword evidence="3" id="KW-0862">Zinc</keyword>
<gene>
    <name evidence="7" type="ORF">MGAL_10B026606</name>
</gene>
<proteinExistence type="predicted"/>
<evidence type="ECO:0000256" key="4">
    <source>
        <dbReference type="ARBA" id="ARBA00023125"/>
    </source>
</evidence>
<dbReference type="PANTHER" id="PTHR23080">
    <property type="entry name" value="THAP DOMAIN PROTEIN"/>
    <property type="match status" value="1"/>
</dbReference>
<dbReference type="EMBL" id="UYJE01009956">
    <property type="protein sequence ID" value="VDI78361.1"/>
    <property type="molecule type" value="Genomic_DNA"/>
</dbReference>
<feature type="domain" description="THAP-type" evidence="6">
    <location>
        <begin position="1"/>
        <end position="65"/>
    </location>
</feature>
<dbReference type="OrthoDB" id="6122338at2759"/>
<evidence type="ECO:0000256" key="5">
    <source>
        <dbReference type="PROSITE-ProRule" id="PRU00309"/>
    </source>
</evidence>
<accession>A0A8B6HEL0</accession>
<dbReference type="GO" id="GO:0003677">
    <property type="term" value="F:DNA binding"/>
    <property type="evidence" value="ECO:0007669"/>
    <property type="project" value="UniProtKB-UniRule"/>
</dbReference>
<organism evidence="7 8">
    <name type="scientific">Mytilus galloprovincialis</name>
    <name type="common">Mediterranean mussel</name>
    <dbReference type="NCBI Taxonomy" id="29158"/>
    <lineage>
        <taxon>Eukaryota</taxon>
        <taxon>Metazoa</taxon>
        <taxon>Spiralia</taxon>
        <taxon>Lophotrochozoa</taxon>
        <taxon>Mollusca</taxon>
        <taxon>Bivalvia</taxon>
        <taxon>Autobranchia</taxon>
        <taxon>Pteriomorphia</taxon>
        <taxon>Mytilida</taxon>
        <taxon>Mytiloidea</taxon>
        <taxon>Mytilidae</taxon>
        <taxon>Mytilinae</taxon>
        <taxon>Mytilus</taxon>
    </lineage>
</organism>
<dbReference type="Pfam" id="PF13613">
    <property type="entry name" value="HTH_Tnp_4"/>
    <property type="match status" value="1"/>
</dbReference>
<evidence type="ECO:0000256" key="1">
    <source>
        <dbReference type="ARBA" id="ARBA00022723"/>
    </source>
</evidence>
<dbReference type="InterPro" id="IPR006612">
    <property type="entry name" value="THAP_Znf"/>
</dbReference>